<dbReference type="InterPro" id="IPR051165">
    <property type="entry name" value="Multifunctional_ANK_Repeat"/>
</dbReference>
<evidence type="ECO:0000256" key="4">
    <source>
        <dbReference type="SAM" id="Coils"/>
    </source>
</evidence>
<gene>
    <name evidence="6" type="ORF">B0T11DRAFT_341830</name>
</gene>
<dbReference type="Proteomes" id="UP000813385">
    <property type="component" value="Unassembled WGS sequence"/>
</dbReference>
<evidence type="ECO:0000256" key="2">
    <source>
        <dbReference type="ARBA" id="ARBA00023043"/>
    </source>
</evidence>
<dbReference type="InterPro" id="IPR036770">
    <property type="entry name" value="Ankyrin_rpt-contain_sf"/>
</dbReference>
<feature type="coiled-coil region" evidence="4">
    <location>
        <begin position="1643"/>
        <end position="1673"/>
    </location>
</feature>
<evidence type="ECO:0000313" key="6">
    <source>
        <dbReference type="EMBL" id="KAH7353555.1"/>
    </source>
</evidence>
<comment type="caution">
    <text evidence="6">The sequence shown here is derived from an EMBL/GenBank/DDBJ whole genome shotgun (WGS) entry which is preliminary data.</text>
</comment>
<dbReference type="SMART" id="SM00248">
    <property type="entry name" value="ANK"/>
    <property type="match status" value="15"/>
</dbReference>
<dbReference type="PROSITE" id="PS50297">
    <property type="entry name" value="ANK_REP_REGION"/>
    <property type="match status" value="1"/>
</dbReference>
<dbReference type="InterPro" id="IPR002110">
    <property type="entry name" value="Ankyrin_rpt"/>
</dbReference>
<organism evidence="6 7">
    <name type="scientific">Plectosphaerella cucumerina</name>
    <dbReference type="NCBI Taxonomy" id="40658"/>
    <lineage>
        <taxon>Eukaryota</taxon>
        <taxon>Fungi</taxon>
        <taxon>Dikarya</taxon>
        <taxon>Ascomycota</taxon>
        <taxon>Pezizomycotina</taxon>
        <taxon>Sordariomycetes</taxon>
        <taxon>Hypocreomycetidae</taxon>
        <taxon>Glomerellales</taxon>
        <taxon>Plectosphaerellaceae</taxon>
        <taxon>Plectosphaerella</taxon>
    </lineage>
</organism>
<evidence type="ECO:0000256" key="5">
    <source>
        <dbReference type="SAM" id="MobiDB-lite"/>
    </source>
</evidence>
<name>A0A8K0WZL0_9PEZI</name>
<feature type="region of interest" description="Disordered" evidence="5">
    <location>
        <begin position="1"/>
        <end position="43"/>
    </location>
</feature>
<dbReference type="EMBL" id="JAGPXD010000005">
    <property type="protein sequence ID" value="KAH7353555.1"/>
    <property type="molecule type" value="Genomic_DNA"/>
</dbReference>
<feature type="compositionally biased region" description="Polar residues" evidence="5">
    <location>
        <begin position="1813"/>
        <end position="1826"/>
    </location>
</feature>
<protein>
    <recommendedName>
        <fullName evidence="8">Ankyrin repeat containing protein</fullName>
    </recommendedName>
</protein>
<evidence type="ECO:0000313" key="7">
    <source>
        <dbReference type="Proteomes" id="UP000813385"/>
    </source>
</evidence>
<keyword evidence="7" id="KW-1185">Reference proteome</keyword>
<dbReference type="Pfam" id="PF12796">
    <property type="entry name" value="Ank_2"/>
    <property type="match status" value="1"/>
</dbReference>
<keyword evidence="1" id="KW-0677">Repeat</keyword>
<dbReference type="PROSITE" id="PS50088">
    <property type="entry name" value="ANK_REPEAT"/>
    <property type="match status" value="1"/>
</dbReference>
<feature type="repeat" description="ANK" evidence="3">
    <location>
        <begin position="1405"/>
        <end position="1437"/>
    </location>
</feature>
<feature type="region of interest" description="Disordered" evidence="5">
    <location>
        <begin position="1813"/>
        <end position="1837"/>
    </location>
</feature>
<reference evidence="6" key="1">
    <citation type="journal article" date="2021" name="Nat. Commun.">
        <title>Genetic determinants of endophytism in the Arabidopsis root mycobiome.</title>
        <authorList>
            <person name="Mesny F."/>
            <person name="Miyauchi S."/>
            <person name="Thiergart T."/>
            <person name="Pickel B."/>
            <person name="Atanasova L."/>
            <person name="Karlsson M."/>
            <person name="Huettel B."/>
            <person name="Barry K.W."/>
            <person name="Haridas S."/>
            <person name="Chen C."/>
            <person name="Bauer D."/>
            <person name="Andreopoulos W."/>
            <person name="Pangilinan J."/>
            <person name="LaButti K."/>
            <person name="Riley R."/>
            <person name="Lipzen A."/>
            <person name="Clum A."/>
            <person name="Drula E."/>
            <person name="Henrissat B."/>
            <person name="Kohler A."/>
            <person name="Grigoriev I.V."/>
            <person name="Martin F.M."/>
            <person name="Hacquard S."/>
        </authorList>
    </citation>
    <scope>NUCLEOTIDE SEQUENCE</scope>
    <source>
        <strain evidence="6">MPI-CAGE-AT-0016</strain>
    </source>
</reference>
<proteinExistence type="predicted"/>
<dbReference type="OrthoDB" id="194358at2759"/>
<evidence type="ECO:0000256" key="1">
    <source>
        <dbReference type="ARBA" id="ARBA00022737"/>
    </source>
</evidence>
<dbReference type="SUPFAM" id="SSF48403">
    <property type="entry name" value="Ankyrin repeat"/>
    <property type="match status" value="4"/>
</dbReference>
<dbReference type="PANTHER" id="PTHR24123:SF33">
    <property type="entry name" value="PROTEIN HOS4"/>
    <property type="match status" value="1"/>
</dbReference>
<dbReference type="Gene3D" id="1.25.40.20">
    <property type="entry name" value="Ankyrin repeat-containing domain"/>
    <property type="match status" value="6"/>
</dbReference>
<feature type="compositionally biased region" description="Pro residues" evidence="5">
    <location>
        <begin position="23"/>
        <end position="32"/>
    </location>
</feature>
<evidence type="ECO:0008006" key="8">
    <source>
        <dbReference type="Google" id="ProtNLM"/>
    </source>
</evidence>
<keyword evidence="2 3" id="KW-0040">ANK repeat</keyword>
<dbReference type="PANTHER" id="PTHR24123">
    <property type="entry name" value="ANKYRIN REPEAT-CONTAINING"/>
    <property type="match status" value="1"/>
</dbReference>
<sequence length="1837" mass="200484">MPVPSQPDRQRRLASFAEQWGIPPAPALPPLTKPSQPSQYRAPDDDFRAEELVKRKLLSHGRTESTGNLRKAFSSKKKTYDPAVVFNVLNAHVASRGSPGIAAALIDMLRASGGDLNLPQKPKTGLLRRRSLENFGERSKVLQQAVSNGHVEMVQVLLPRADALALDSSLPMAIRSQDLAIIELLLRYGAAAESTADVQEAFRQACAAGGQAEVVGLVLRAASPPSVPLVSECLVAAAQVGCLDTVLQLSRSTANGGYNQAQALKVAIARGRQDIVLAIVTGSQPPLGQGLSEAFAQLMENSSFNPNAKMDVAELLLCAGAEGDAPAQALLNAATSEHLEMIQMLVHYGASIEYRDAMAVRKAIQTGRVDVAHLLLTGNSDLSSMQASECVELIPKDLAIHHRRMLLETLLRKGASGKPLHEVLIEAATAGDIQSVNLLLTPQFPGGRAVESRTLSRKPSKSMIFERHDVASVDYQDGRALRIAVQRGDIPMIQAMLASKPDTRIKVAIFNSLVKPLSGKVRYDMATSFLVSELPAEVVQQSLQESISAKPPHRDMHLIALFLKYTTNVSESQGALMAAIAQKDIQLLRAFLRKGVSPNSAANILPSVMMSDDPVVRLEMSTLILSSVKGMDISRVSDALVYILGAPTADVHLVLVLLQQGRADVNFQDSLPLLLAIRNHEPPVLDLLLKHGKATPDTMSRGLNELSELPSSRSKAAKLQCMLAQPHEKALLNDILLKEIDLLIETPQNERTLSTVEALLSSGADVNAYAASALCHSIAACDQQLTDLLFTSDLTPESLESALSHALRIPDAMDRLQFSKRLLEAGASSANATNALAFAINTYTDDISLLRTLSKRTNTTHGEALVASVKQEKPDIVALVLQQKHSPSILSAAFREATRCKDKDVRVRMCTLLLENGAAGPVISESLHAAAREGDLVLGRLLVRHGATISEAVIVEACRSGAADVLGMLLSGREPPNKKTLEQGFQAATEVSDLQKRAAILTPLLARGVGGEAINAQLVSAVRYGANGEDLVRILLRAGADPNYNNGEAVWAATQSVFRGSLKMLLATEGPVDPKQPKPTETTLKRALQAAWKLSGSRLWVLGLIFKAGLPVCDELHLILNEAVNEEVPDEKAIEALVKYGASPTFKSSKSLIEATQRSMLPVVRLLLLANISAKHLDGAIKQCFTKDRAQTWFTESGFQVLQCYVDKGARGQSLSSILANVLDMAVSDGDLAGRFTDLLFDSDVDVDYEDGRLLESATSACNLVLIKRLLEKKPNPESLSRAFRRVFDRQLPEEQALSLISLFTEYSDGETRLDVIHSVPDSPPAIFLALAQYPRSTKLVEALLDAGFYHSQATACRVMQEVEQDETITLLPWALLQPQKKISSGIIELLVKRGANVNFVTKISRVTPLMLAIQARRPDIVKLLLLEGAEADVADAKGNTPLAMATNIGGDLAITMMSNLLAAGASKNDGSLHNAARELNILAVQVLIEGGHDPDFPSHIHDGRSALGEVCLRAADSGELTAIKEKQVEKLIDILIEAGSDITLKIEGKSALHLALESHDPVTMTRLLLKAGMWKHINKKFNLYTDGTYTYSPTMYVVKALPPTDLNDQLLRLLRANRCEDVYYANTGPQPEDAKGFPDDIAMQERERRARLERLAKEAEDHKLSLARTRELADVQARIYSDQAELEDARRRRLQQEDESTLVRRTRFEEEAFAAELRRRQAERADDLAHNQRLTEAAAARARQEVEVEKRRHNMALEYEQRLATERVDHAKALSVMRISEREELERFDLQQDQRVQRRISEQRRLVESQTGLAGQLASRSSSGRRQIGYVTGELN</sequence>
<evidence type="ECO:0000256" key="3">
    <source>
        <dbReference type="PROSITE-ProRule" id="PRU00023"/>
    </source>
</evidence>
<accession>A0A8K0WZL0</accession>
<keyword evidence="4" id="KW-0175">Coiled coil</keyword>